<accession>A0A8C4EGH5</accession>
<dbReference type="GeneTree" id="ENSGT00980000198652"/>
<sequence length="221" mass="24811">MDLSHVHVISWNVNGLNGQIKRTACSDLLRRQHHYYVAASASLDTKTRGSLVVLRHNLSITILEQFGSEDGRISYIKAIISGRKFAFISVHAPSQYDPEFFPSLTEVLLHLQDFSLIPGADMNCNVNVILDKSAQRSTATQLQASKDFLNFLSVFSLTDLYRAINPTSKQYTFYSARHQSFSRIDNLLTPATSLSEIHDVVIKPCSLSDHSIMILDFYGTL</sequence>
<evidence type="ECO:0000313" key="1">
    <source>
        <dbReference type="Ensembl" id="ENSDLAP00005018784.2"/>
    </source>
</evidence>
<dbReference type="Ensembl" id="ENSDLAT00005020232.2">
    <property type="protein sequence ID" value="ENSDLAP00005018784.2"/>
    <property type="gene ID" value="ENSDLAG00005008938.2"/>
</dbReference>
<dbReference type="SUPFAM" id="SSF56219">
    <property type="entry name" value="DNase I-like"/>
    <property type="match status" value="1"/>
</dbReference>
<organism evidence="1 2">
    <name type="scientific">Dicentrarchus labrax</name>
    <name type="common">European seabass</name>
    <name type="synonym">Morone labrax</name>
    <dbReference type="NCBI Taxonomy" id="13489"/>
    <lineage>
        <taxon>Eukaryota</taxon>
        <taxon>Metazoa</taxon>
        <taxon>Chordata</taxon>
        <taxon>Craniata</taxon>
        <taxon>Vertebrata</taxon>
        <taxon>Euteleostomi</taxon>
        <taxon>Actinopterygii</taxon>
        <taxon>Neopterygii</taxon>
        <taxon>Teleostei</taxon>
        <taxon>Neoteleostei</taxon>
        <taxon>Acanthomorphata</taxon>
        <taxon>Eupercaria</taxon>
        <taxon>Moronidae</taxon>
        <taxon>Dicentrarchus</taxon>
    </lineage>
</organism>
<reference evidence="1" key="1">
    <citation type="submission" date="2025-08" db="UniProtKB">
        <authorList>
            <consortium name="Ensembl"/>
        </authorList>
    </citation>
    <scope>IDENTIFICATION</scope>
</reference>
<name>A0A8C4EGH5_DICLA</name>
<protein>
    <recommendedName>
        <fullName evidence="3">Endonuclease/exonuclease/phosphatase domain-containing protein</fullName>
    </recommendedName>
</protein>
<dbReference type="Proteomes" id="UP000694389">
    <property type="component" value="Unassembled WGS sequence"/>
</dbReference>
<keyword evidence="2" id="KW-1185">Reference proteome</keyword>
<dbReference type="InterPro" id="IPR036691">
    <property type="entry name" value="Endo/exonu/phosph_ase_sf"/>
</dbReference>
<evidence type="ECO:0008006" key="3">
    <source>
        <dbReference type="Google" id="ProtNLM"/>
    </source>
</evidence>
<proteinExistence type="predicted"/>
<evidence type="ECO:0000313" key="2">
    <source>
        <dbReference type="Proteomes" id="UP000694389"/>
    </source>
</evidence>
<dbReference type="Gene3D" id="3.60.10.10">
    <property type="entry name" value="Endonuclease/exonuclease/phosphatase"/>
    <property type="match status" value="1"/>
</dbReference>
<dbReference type="AlphaFoldDB" id="A0A8C4EGH5"/>
<reference evidence="1" key="2">
    <citation type="submission" date="2025-09" db="UniProtKB">
        <authorList>
            <consortium name="Ensembl"/>
        </authorList>
    </citation>
    <scope>IDENTIFICATION</scope>
</reference>